<gene>
    <name evidence="8" type="ORF">CBOVIS_LOCUS4399</name>
</gene>
<organism evidence="8 9">
    <name type="scientific">Caenorhabditis bovis</name>
    <dbReference type="NCBI Taxonomy" id="2654633"/>
    <lineage>
        <taxon>Eukaryota</taxon>
        <taxon>Metazoa</taxon>
        <taxon>Ecdysozoa</taxon>
        <taxon>Nematoda</taxon>
        <taxon>Chromadorea</taxon>
        <taxon>Rhabditida</taxon>
        <taxon>Rhabditina</taxon>
        <taxon>Rhabditomorpha</taxon>
        <taxon>Rhabditoidea</taxon>
        <taxon>Rhabditidae</taxon>
        <taxon>Peloderinae</taxon>
        <taxon>Caenorhabditis</taxon>
    </lineage>
</organism>
<dbReference type="AlphaFoldDB" id="A0A8S1EKJ4"/>
<keyword evidence="6" id="KW-0406">Ion transport</keyword>
<evidence type="ECO:0000256" key="2">
    <source>
        <dbReference type="ARBA" id="ARBA00022692"/>
    </source>
</evidence>
<evidence type="ECO:0000256" key="1">
    <source>
        <dbReference type="ARBA" id="ARBA00004141"/>
    </source>
</evidence>
<keyword evidence="6" id="KW-0407">Ion channel</keyword>
<reference evidence="8 9" key="1">
    <citation type="submission" date="2020-04" db="EMBL/GenBank/DDBJ databases">
        <authorList>
            <person name="Laetsch R D."/>
            <person name="Stevens L."/>
            <person name="Kumar S."/>
            <person name="Blaxter L. M."/>
        </authorList>
    </citation>
    <scope>NUCLEOTIDE SEQUENCE [LARGE SCALE GENOMIC DNA]</scope>
</reference>
<proteinExistence type="inferred from homology"/>
<dbReference type="GO" id="GO:0034707">
    <property type="term" value="C:chloride channel complex"/>
    <property type="evidence" value="ECO:0007669"/>
    <property type="project" value="UniProtKB-KW"/>
</dbReference>
<feature type="transmembrane region" description="Helical" evidence="6">
    <location>
        <begin position="54"/>
        <end position="75"/>
    </location>
</feature>
<keyword evidence="3 6" id="KW-1133">Transmembrane helix</keyword>
<dbReference type="Proteomes" id="UP000494206">
    <property type="component" value="Unassembled WGS sequence"/>
</dbReference>
<evidence type="ECO:0000256" key="7">
    <source>
        <dbReference type="SAM" id="MobiDB-lite"/>
    </source>
</evidence>
<evidence type="ECO:0000256" key="5">
    <source>
        <dbReference type="ARBA" id="ARBA00034769"/>
    </source>
</evidence>
<comment type="subcellular location">
    <subcellularLocation>
        <location evidence="6">Cell membrane</location>
        <topology evidence="6">Multi-pass membrane protein</topology>
    </subcellularLocation>
    <subcellularLocation>
        <location evidence="1">Membrane</location>
        <topology evidence="1">Multi-pass membrane protein</topology>
    </subcellularLocation>
</comment>
<sequence length="493" mass="57640">MRASEFNRAVSQTRQSVRVSPMTVSYNQSVSTSRPWTFIALIFRWRGSVWKVIWMQYLVWLGLYFLTSIIYRFALNEYQQKIFVQIVDYTNARMSYVPLDWMLGFFIAGVLRRFWYLYNIIGFIDNIACSVATYVRGDCERAKQYRRNIIRYCELVQVLIYRDLSMKTRKRFPTLDTVAAAGFMMPHEKANFDEIQYNYNKYFLAFNWAWSLIYNARKEGFIESDYYVTVVSEDVKQFRTGLAWVCNYDWVPLPMIYPTIVCLAVHTYFLVCVVSRQYVVGSRIDPDMIDLVFPLMTSLQFVFYMGWLKVGEGLLNPWGEDDDDFETNMLIDRNLAMGLKIVDEGPYKTPRLEKDAFWDDEWVPLYSEASAHEKRYQTREGSLAHIKLSRAVSQVRMVPRDGRRASSFKEKIVDVKPDEVEEDRPKILRPASILNLARHSSTHSISSRTHQTPTSPIFAMETLSTQTSPPSSVPRAIAESTLEDESDEHQKNK</sequence>
<dbReference type="GO" id="GO:0005886">
    <property type="term" value="C:plasma membrane"/>
    <property type="evidence" value="ECO:0007669"/>
    <property type="project" value="UniProtKB-SubCell"/>
</dbReference>
<feature type="region of interest" description="Disordered" evidence="7">
    <location>
        <begin position="461"/>
        <end position="493"/>
    </location>
</feature>
<evidence type="ECO:0000256" key="3">
    <source>
        <dbReference type="ARBA" id="ARBA00022989"/>
    </source>
</evidence>
<keyword evidence="6" id="KW-0868">Chloride</keyword>
<comment type="similarity">
    <text evidence="5 6">Belongs to the anion channel-forming bestrophin (TC 1.A.46) family. Calcium-sensitive chloride channel subfamily.</text>
</comment>
<dbReference type="InterPro" id="IPR000615">
    <property type="entry name" value="Bestrophin"/>
</dbReference>
<evidence type="ECO:0000256" key="6">
    <source>
        <dbReference type="RuleBase" id="RU363126"/>
    </source>
</evidence>
<comment type="function">
    <text evidence="6">Forms chloride channels.</text>
</comment>
<name>A0A8S1EKJ4_9PELO</name>
<keyword evidence="6" id="KW-0869">Chloride channel</keyword>
<dbReference type="PANTHER" id="PTHR10736">
    <property type="entry name" value="BESTROPHIN"/>
    <property type="match status" value="1"/>
</dbReference>
<dbReference type="Pfam" id="PF01062">
    <property type="entry name" value="Bestrophin"/>
    <property type="match status" value="1"/>
</dbReference>
<keyword evidence="6" id="KW-1003">Cell membrane</keyword>
<dbReference type="InterPro" id="IPR021134">
    <property type="entry name" value="Bestrophin-like"/>
</dbReference>
<dbReference type="GO" id="GO:0005254">
    <property type="term" value="F:chloride channel activity"/>
    <property type="evidence" value="ECO:0007669"/>
    <property type="project" value="UniProtKB-KW"/>
</dbReference>
<protein>
    <recommendedName>
        <fullName evidence="6">Bestrophin homolog</fullName>
    </recommendedName>
</protein>
<comment type="caution">
    <text evidence="8">The sequence shown here is derived from an EMBL/GenBank/DDBJ whole genome shotgun (WGS) entry which is preliminary data.</text>
</comment>
<dbReference type="EMBL" id="CADEPM010000003">
    <property type="protein sequence ID" value="CAB3401686.1"/>
    <property type="molecule type" value="Genomic_DNA"/>
</dbReference>
<evidence type="ECO:0000256" key="4">
    <source>
        <dbReference type="ARBA" id="ARBA00023136"/>
    </source>
</evidence>
<feature type="transmembrane region" description="Helical" evidence="6">
    <location>
        <begin position="96"/>
        <end position="115"/>
    </location>
</feature>
<keyword evidence="4 6" id="KW-0472">Membrane</keyword>
<evidence type="ECO:0000313" key="8">
    <source>
        <dbReference type="EMBL" id="CAB3401686.1"/>
    </source>
</evidence>
<keyword evidence="2 6" id="KW-0812">Transmembrane</keyword>
<keyword evidence="6" id="KW-0813">Transport</keyword>
<keyword evidence="9" id="KW-1185">Reference proteome</keyword>
<dbReference type="PANTHER" id="PTHR10736:SF24">
    <property type="entry name" value="BESTROPHIN HOMOLOG 18"/>
    <property type="match status" value="1"/>
</dbReference>
<evidence type="ECO:0000313" key="9">
    <source>
        <dbReference type="Proteomes" id="UP000494206"/>
    </source>
</evidence>
<dbReference type="OrthoDB" id="201595at2759"/>
<accession>A0A8S1EKJ4</accession>